<protein>
    <recommendedName>
        <fullName evidence="3">Aminoglycoside phosphotransferase</fullName>
    </recommendedName>
</protein>
<proteinExistence type="predicted"/>
<dbReference type="Proteomes" id="UP000678016">
    <property type="component" value="Chromosome"/>
</dbReference>
<dbReference type="EMBL" id="CP074132">
    <property type="protein sequence ID" value="QUX27004.1"/>
    <property type="molecule type" value="Genomic_DNA"/>
</dbReference>
<dbReference type="RefSeq" id="WP_212640091.1">
    <property type="nucleotide sequence ID" value="NZ_CP074132.1"/>
</dbReference>
<organism evidence="1 2">
    <name type="scientific">Nocardiopsis akebiae</name>
    <dbReference type="NCBI Taxonomy" id="2831968"/>
    <lineage>
        <taxon>Bacteria</taxon>
        <taxon>Bacillati</taxon>
        <taxon>Actinomycetota</taxon>
        <taxon>Actinomycetes</taxon>
        <taxon>Streptosporangiales</taxon>
        <taxon>Nocardiopsidaceae</taxon>
        <taxon>Nocardiopsis</taxon>
    </lineage>
</organism>
<evidence type="ECO:0008006" key="3">
    <source>
        <dbReference type="Google" id="ProtNLM"/>
    </source>
</evidence>
<evidence type="ECO:0000313" key="2">
    <source>
        <dbReference type="Proteomes" id="UP000678016"/>
    </source>
</evidence>
<keyword evidence="2" id="KW-1185">Reference proteome</keyword>
<accession>A0ABX8BXT8</accession>
<name>A0ABX8BXT8_9ACTN</name>
<gene>
    <name evidence="1" type="ORF">KGD83_16770</name>
</gene>
<reference evidence="2" key="1">
    <citation type="submission" date="2021-05" db="EMBL/GenBank/DDBJ databases">
        <title>Direct Submission.</title>
        <authorList>
            <person name="Li K."/>
            <person name="Gao J."/>
        </authorList>
    </citation>
    <scope>NUCLEOTIDE SEQUENCE [LARGE SCALE GENOMIC DNA]</scope>
    <source>
        <strain evidence="2">HDS12</strain>
    </source>
</reference>
<evidence type="ECO:0000313" key="1">
    <source>
        <dbReference type="EMBL" id="QUX27004.1"/>
    </source>
</evidence>
<sequence length="52" mass="5851">MTRGTRAERTSTLPFDTDAEKELLRGDALTHTDIHGHNFLIGAEGAWLVNWE</sequence>